<organism evidence="1 2">
    <name type="scientific">Candidatus Mediterraneibacter stercorigallinarum</name>
    <dbReference type="NCBI Taxonomy" id="2838686"/>
    <lineage>
        <taxon>Bacteria</taxon>
        <taxon>Bacillati</taxon>
        <taxon>Bacillota</taxon>
        <taxon>Clostridia</taxon>
        <taxon>Lachnospirales</taxon>
        <taxon>Lachnospiraceae</taxon>
        <taxon>Mediterraneibacter</taxon>
    </lineage>
</organism>
<dbReference type="InterPro" id="IPR027417">
    <property type="entry name" value="P-loop_NTPase"/>
</dbReference>
<dbReference type="EMBL" id="DXCD01000119">
    <property type="protein sequence ID" value="HIZ13176.1"/>
    <property type="molecule type" value="Genomic_DNA"/>
</dbReference>
<accession>A0A9D2D9W5</accession>
<evidence type="ECO:0000313" key="2">
    <source>
        <dbReference type="Proteomes" id="UP000824017"/>
    </source>
</evidence>
<feature type="non-terminal residue" evidence="1">
    <location>
        <position position="238"/>
    </location>
</feature>
<dbReference type="SUPFAM" id="SSF53795">
    <property type="entry name" value="PEP carboxykinase-like"/>
    <property type="match status" value="1"/>
</dbReference>
<proteinExistence type="predicted"/>
<dbReference type="Proteomes" id="UP000824017">
    <property type="component" value="Unassembled WGS sequence"/>
</dbReference>
<comment type="caution">
    <text evidence="1">The sequence shown here is derived from an EMBL/GenBank/DDBJ whole genome shotgun (WGS) entry which is preliminary data.</text>
</comment>
<reference evidence="1" key="1">
    <citation type="journal article" date="2021" name="PeerJ">
        <title>Extensive microbial diversity within the chicken gut microbiome revealed by metagenomics and culture.</title>
        <authorList>
            <person name="Gilroy R."/>
            <person name="Ravi A."/>
            <person name="Getino M."/>
            <person name="Pursley I."/>
            <person name="Horton D.L."/>
            <person name="Alikhan N.F."/>
            <person name="Baker D."/>
            <person name="Gharbi K."/>
            <person name="Hall N."/>
            <person name="Watson M."/>
            <person name="Adriaenssens E.M."/>
            <person name="Foster-Nyarko E."/>
            <person name="Jarju S."/>
            <person name="Secka A."/>
            <person name="Antonio M."/>
            <person name="Oren A."/>
            <person name="Chaudhuri R.R."/>
            <person name="La Ragione R."/>
            <person name="Hildebrand F."/>
            <person name="Pallen M.J."/>
        </authorList>
    </citation>
    <scope>NUCLEOTIDE SEQUENCE</scope>
    <source>
        <strain evidence="1">ChiGjej1B1-13045</strain>
    </source>
</reference>
<reference evidence="1" key="2">
    <citation type="submission" date="2021-04" db="EMBL/GenBank/DDBJ databases">
        <authorList>
            <person name="Gilroy R."/>
        </authorList>
    </citation>
    <scope>NUCLEOTIDE SEQUENCE</scope>
    <source>
        <strain evidence="1">ChiGjej1B1-13045</strain>
    </source>
</reference>
<sequence length="238" mass="26780">MKKRYQIADTRLLISTDLFIQSDAWSELFETAGSESEADFRIAIRVAELPEYPRKSELYTGGKRETFKVGGCLVSYYREPNRQRQFCYEEDGVRGRLTVIPEFSHYASDIRNIWNKIDLSRILLHQRGLILHASYIIWKGGAILFTAPSGTGKSTQAELWAEYQHAEVINGDRAVLREKDGETRAYGLPFAGSSGICVNKSAPVRAVVVLAQAAENAVYELTPAEAIKHLYSQCALNR</sequence>
<dbReference type="AlphaFoldDB" id="A0A9D2D9W5"/>
<evidence type="ECO:0000313" key="1">
    <source>
        <dbReference type="EMBL" id="HIZ13176.1"/>
    </source>
</evidence>
<protein>
    <submittedName>
        <fullName evidence="1">Uncharacterized protein</fullName>
    </submittedName>
</protein>
<dbReference type="Gene3D" id="3.40.50.300">
    <property type="entry name" value="P-loop containing nucleotide triphosphate hydrolases"/>
    <property type="match status" value="1"/>
</dbReference>
<name>A0A9D2D9W5_9FIRM</name>
<gene>
    <name evidence="1" type="ORF">H9817_04555</name>
</gene>